<organism evidence="2 3">
    <name type="scientific">Phaedon cochleariae</name>
    <name type="common">Mustard beetle</name>
    <dbReference type="NCBI Taxonomy" id="80249"/>
    <lineage>
        <taxon>Eukaryota</taxon>
        <taxon>Metazoa</taxon>
        <taxon>Ecdysozoa</taxon>
        <taxon>Arthropoda</taxon>
        <taxon>Hexapoda</taxon>
        <taxon>Insecta</taxon>
        <taxon>Pterygota</taxon>
        <taxon>Neoptera</taxon>
        <taxon>Endopterygota</taxon>
        <taxon>Coleoptera</taxon>
        <taxon>Polyphaga</taxon>
        <taxon>Cucujiformia</taxon>
        <taxon>Chrysomeloidea</taxon>
        <taxon>Chrysomelidae</taxon>
        <taxon>Chrysomelinae</taxon>
        <taxon>Chrysomelini</taxon>
        <taxon>Phaedon</taxon>
    </lineage>
</organism>
<accession>A0A9P0GJ13</accession>
<dbReference type="InterPro" id="IPR027417">
    <property type="entry name" value="P-loop_NTPase"/>
</dbReference>
<reference evidence="2" key="2">
    <citation type="submission" date="2022-10" db="EMBL/GenBank/DDBJ databases">
        <authorList>
            <consortium name="ENA_rothamsted_submissions"/>
            <consortium name="culmorum"/>
            <person name="King R."/>
        </authorList>
    </citation>
    <scope>NUCLEOTIDE SEQUENCE</scope>
</reference>
<feature type="transmembrane region" description="Helical" evidence="1">
    <location>
        <begin position="207"/>
        <end position="224"/>
    </location>
</feature>
<sequence length="456" mass="52786">MNEFENKLNRSHSESDLYNVLPYSPPSIYLRSQDIYKNSPTIIRRTVCIEEIVFPSDTMKPHSSRKQIFEKTEYGHNRSISFNDIRNESSRFTNQNSSLFPKNHLESSLTNVPMDIDMSNYDERYPKIMGSGPGTPIKTEKIDDTSENSRYKMFDNNLRQRLAAQNLNKAEFQNPEVSTIKCRNLADPQKLVHLKTVQDKKSNVKTIMFLLTAFAAVFIAYSIFRNEPANSDEQIQNIISDIYKNVHEQQNVVNIVVRSLEQRDSWPGKKKLLGFIGSQGVGKTHVTNIIKQHFARNLAHEIYGSHLYYKTEKNKILEAMDECCLNFIVIDDLRKKDDVELFAFMHDLPKDHFIFVISIFNIHYTTDDLETIVNEDDILEISESLDKSGLNQELVIFHDFTPEQIEDWIRKQLANQNVSSAVQESVMRDIFEAHDPKHGLKGLSSKITLELEKNKN</sequence>
<keyword evidence="1" id="KW-0812">Transmembrane</keyword>
<keyword evidence="1" id="KW-1133">Transmembrane helix</keyword>
<evidence type="ECO:0000313" key="2">
    <source>
        <dbReference type="EMBL" id="CAH1119895.1"/>
    </source>
</evidence>
<evidence type="ECO:0000256" key="1">
    <source>
        <dbReference type="SAM" id="Phobius"/>
    </source>
</evidence>
<reference evidence="2" key="1">
    <citation type="submission" date="2022-01" db="EMBL/GenBank/DDBJ databases">
        <authorList>
            <person name="King R."/>
        </authorList>
    </citation>
    <scope>NUCLEOTIDE SEQUENCE</scope>
</reference>
<protein>
    <submittedName>
        <fullName evidence="2">Uncharacterized protein</fullName>
    </submittedName>
</protein>
<keyword evidence="1" id="KW-0472">Membrane</keyword>
<dbReference type="OrthoDB" id="8191652at2759"/>
<dbReference type="EMBL" id="OU896719">
    <property type="protein sequence ID" value="CAH1119895.1"/>
    <property type="molecule type" value="Genomic_DNA"/>
</dbReference>
<gene>
    <name evidence="2" type="ORF">PHAECO_LOCUS3575</name>
</gene>
<proteinExistence type="predicted"/>
<dbReference type="Gene3D" id="3.40.50.300">
    <property type="entry name" value="P-loop containing nucleotide triphosphate hydrolases"/>
    <property type="match status" value="1"/>
</dbReference>
<keyword evidence="3" id="KW-1185">Reference proteome</keyword>
<dbReference type="AlphaFoldDB" id="A0A9P0GJ13"/>
<dbReference type="SUPFAM" id="SSF52540">
    <property type="entry name" value="P-loop containing nucleoside triphosphate hydrolases"/>
    <property type="match status" value="1"/>
</dbReference>
<evidence type="ECO:0000313" key="3">
    <source>
        <dbReference type="Proteomes" id="UP001153737"/>
    </source>
</evidence>
<name>A0A9P0GJ13_PHACE</name>
<dbReference type="Proteomes" id="UP001153737">
    <property type="component" value="Chromosome 13"/>
</dbReference>